<dbReference type="OrthoDB" id="427518at2759"/>
<evidence type="ECO:0000256" key="4">
    <source>
        <dbReference type="ARBA" id="ARBA00007920"/>
    </source>
</evidence>
<evidence type="ECO:0000256" key="3">
    <source>
        <dbReference type="ARBA" id="ARBA00004370"/>
    </source>
</evidence>
<dbReference type="InterPro" id="IPR029058">
    <property type="entry name" value="AB_hydrolase_fold"/>
</dbReference>
<comment type="subcellular location">
    <subcellularLocation>
        <location evidence="2">Endoplasmic reticulum</location>
    </subcellularLocation>
    <subcellularLocation>
        <location evidence="3">Membrane</location>
    </subcellularLocation>
    <subcellularLocation>
        <location evidence="1">Mitochondrion</location>
    </subcellularLocation>
</comment>
<accession>A0A553I6C5</accession>
<evidence type="ECO:0000256" key="2">
    <source>
        <dbReference type="ARBA" id="ARBA00004240"/>
    </source>
</evidence>
<evidence type="ECO:0000256" key="5">
    <source>
        <dbReference type="ARBA" id="ARBA00022824"/>
    </source>
</evidence>
<sequence>MTFKLWKEGRSFSDSWKGTKGVLSIKPKCGIKVLHDPPNAIVDLVFVHGITGHRDHTWSADQNSEPWPKLMLPSRIPEARILTFGYDASVIGFWRGISGNSIGDHSNNLLSALSCFRSDAEFRPIIFIAHSLGGLVVKDALLSSRTSPEPHLRRILDCVHALLFLGTPHYGADLADIGQRLVGLASLTTAKTNQKIVGVLQKDSEVLSRIQKGFHELLRSQHKDGTRTLEITCCYEELPLMGMSEIVPSESAILHGYPAIGIHADHRGIARFASADDPGFVSVLGELRRWISQVAYNDKHNKEVWDVERKRSSNALDGWADGKRGDDEDCGGAGAITIWGNVNRSVIAQSQIFQGNLIFGGS</sequence>
<evidence type="ECO:0000256" key="6">
    <source>
        <dbReference type="ARBA" id="ARBA00023128"/>
    </source>
</evidence>
<dbReference type="AlphaFoldDB" id="A0A553I6C5"/>
<dbReference type="Pfam" id="PF05057">
    <property type="entry name" value="DUF676"/>
    <property type="match status" value="1"/>
</dbReference>
<evidence type="ECO:0000259" key="8">
    <source>
        <dbReference type="Pfam" id="PF05057"/>
    </source>
</evidence>
<dbReference type="GO" id="GO:0016020">
    <property type="term" value="C:membrane"/>
    <property type="evidence" value="ECO:0007669"/>
    <property type="project" value="UniProtKB-SubCell"/>
</dbReference>
<organism evidence="9 10">
    <name type="scientific">Xylaria flabelliformis</name>
    <dbReference type="NCBI Taxonomy" id="2512241"/>
    <lineage>
        <taxon>Eukaryota</taxon>
        <taxon>Fungi</taxon>
        <taxon>Dikarya</taxon>
        <taxon>Ascomycota</taxon>
        <taxon>Pezizomycotina</taxon>
        <taxon>Sordariomycetes</taxon>
        <taxon>Xylariomycetidae</taxon>
        <taxon>Xylariales</taxon>
        <taxon>Xylariaceae</taxon>
        <taxon>Xylaria</taxon>
    </lineage>
</organism>
<keyword evidence="5" id="KW-0256">Endoplasmic reticulum</keyword>
<dbReference type="SUPFAM" id="SSF53474">
    <property type="entry name" value="alpha/beta-Hydrolases"/>
    <property type="match status" value="1"/>
</dbReference>
<evidence type="ECO:0000256" key="1">
    <source>
        <dbReference type="ARBA" id="ARBA00004173"/>
    </source>
</evidence>
<protein>
    <recommendedName>
        <fullName evidence="8">DUF676 domain-containing protein</fullName>
    </recommendedName>
</protein>
<feature type="domain" description="DUF676" evidence="8">
    <location>
        <begin position="44"/>
        <end position="194"/>
    </location>
</feature>
<dbReference type="InterPro" id="IPR007751">
    <property type="entry name" value="DUF676_lipase-like"/>
</dbReference>
<comment type="similarity">
    <text evidence="4">Belongs to the putative lipase ROG1 family.</text>
</comment>
<proteinExistence type="inferred from homology"/>
<reference evidence="10" key="1">
    <citation type="submission" date="2019-06" db="EMBL/GenBank/DDBJ databases">
        <title>Draft genome sequence of the griseofulvin-producing fungus Xylaria cubensis strain G536.</title>
        <authorList>
            <person name="Mead M.E."/>
            <person name="Raja H.A."/>
            <person name="Steenwyk J.L."/>
            <person name="Knowles S.L."/>
            <person name="Oberlies N.H."/>
            <person name="Rokas A."/>
        </authorList>
    </citation>
    <scope>NUCLEOTIDE SEQUENCE [LARGE SCALE GENOMIC DNA]</scope>
    <source>
        <strain evidence="10">G536</strain>
    </source>
</reference>
<evidence type="ECO:0000256" key="7">
    <source>
        <dbReference type="ARBA" id="ARBA00023136"/>
    </source>
</evidence>
<keyword evidence="6" id="KW-0496">Mitochondrion</keyword>
<dbReference type="PANTHER" id="PTHR48182:SF2">
    <property type="entry name" value="PROTEIN SERAC1"/>
    <property type="match status" value="1"/>
</dbReference>
<dbReference type="Gene3D" id="3.40.50.1820">
    <property type="entry name" value="alpha/beta hydrolase"/>
    <property type="match status" value="1"/>
</dbReference>
<dbReference type="Proteomes" id="UP000319160">
    <property type="component" value="Unassembled WGS sequence"/>
</dbReference>
<dbReference type="GO" id="GO:0005783">
    <property type="term" value="C:endoplasmic reticulum"/>
    <property type="evidence" value="ECO:0007669"/>
    <property type="project" value="UniProtKB-SubCell"/>
</dbReference>
<evidence type="ECO:0000313" key="9">
    <source>
        <dbReference type="EMBL" id="TRX95753.1"/>
    </source>
</evidence>
<gene>
    <name evidence="9" type="ORF">FHL15_003307</name>
</gene>
<dbReference type="GO" id="GO:0005739">
    <property type="term" value="C:mitochondrion"/>
    <property type="evidence" value="ECO:0007669"/>
    <property type="project" value="UniProtKB-SubCell"/>
</dbReference>
<evidence type="ECO:0000313" key="10">
    <source>
        <dbReference type="Proteomes" id="UP000319160"/>
    </source>
</evidence>
<comment type="caution">
    <text evidence="9">The sequence shown here is derived from an EMBL/GenBank/DDBJ whole genome shotgun (WGS) entry which is preliminary data.</text>
</comment>
<dbReference type="InterPro" id="IPR052374">
    <property type="entry name" value="SERAC1"/>
</dbReference>
<dbReference type="EMBL" id="VFLP01000014">
    <property type="protein sequence ID" value="TRX95753.1"/>
    <property type="molecule type" value="Genomic_DNA"/>
</dbReference>
<dbReference type="PANTHER" id="PTHR48182">
    <property type="entry name" value="PROTEIN SERAC1"/>
    <property type="match status" value="1"/>
</dbReference>
<keyword evidence="10" id="KW-1185">Reference proteome</keyword>
<keyword evidence="7" id="KW-0472">Membrane</keyword>
<name>A0A553I6C5_9PEZI</name>